<dbReference type="SUPFAM" id="SSF52540">
    <property type="entry name" value="P-loop containing nucleoside triphosphate hydrolases"/>
    <property type="match status" value="1"/>
</dbReference>
<comment type="cofactor">
    <cofactor evidence="7">
        <name>Mg(2+)</name>
        <dbReference type="ChEBI" id="CHEBI:18420"/>
    </cofactor>
    <text evidence="7">Binds 1 Mg(2+) ion per subunit.</text>
</comment>
<evidence type="ECO:0000313" key="9">
    <source>
        <dbReference type="Proteomes" id="UP000031163"/>
    </source>
</evidence>
<dbReference type="Proteomes" id="UP000031163">
    <property type="component" value="Chromosome"/>
</dbReference>
<dbReference type="RefSeq" id="WP_039649490.1">
    <property type="nucleotide sequence ID" value="NZ_CP007770.1"/>
</dbReference>
<comment type="catalytic activity">
    <reaction evidence="7">
        <text>shikimate + ATP = 3-phosphoshikimate + ADP + H(+)</text>
        <dbReference type="Rhea" id="RHEA:13121"/>
        <dbReference type="ChEBI" id="CHEBI:15378"/>
        <dbReference type="ChEBI" id="CHEBI:30616"/>
        <dbReference type="ChEBI" id="CHEBI:36208"/>
        <dbReference type="ChEBI" id="CHEBI:145989"/>
        <dbReference type="ChEBI" id="CHEBI:456216"/>
        <dbReference type="EC" id="2.7.1.71"/>
    </reaction>
</comment>
<keyword evidence="4 7" id="KW-0418">Kinase</keyword>
<sequence length="165" mass="19352">MNKKDNFLFVGFMGCGKTTIARAYAQRYDKFFIDTDELIKNKFNLEVHEIFSTYGESFFRNEEKKILHFLQHIKNSSIASGGGFIKQKKINEIGVVIYLKSTFEFIIKRLDKTQIHTRPLLSNLANAKILFDQRIQKYEKKADLIIDIENKEVEDIISQIHKEVK</sequence>
<evidence type="ECO:0000256" key="2">
    <source>
        <dbReference type="ARBA" id="ARBA00022679"/>
    </source>
</evidence>
<evidence type="ECO:0000256" key="5">
    <source>
        <dbReference type="ARBA" id="ARBA00022840"/>
    </source>
</evidence>
<dbReference type="GeneID" id="74431267"/>
<feature type="binding site" evidence="7">
    <location>
        <position position="82"/>
    </location>
    <ligand>
        <name>substrate</name>
    </ligand>
</feature>
<keyword evidence="7" id="KW-0963">Cytoplasm</keyword>
<accession>A0A0A8GZU3</accession>
<gene>
    <name evidence="7 8" type="primary">aroK</name>
    <name evidence="8" type="ORF">CINS_0456</name>
</gene>
<feature type="binding site" evidence="7">
    <location>
        <position position="18"/>
    </location>
    <ligand>
        <name>Mg(2+)</name>
        <dbReference type="ChEBI" id="CHEBI:18420"/>
    </ligand>
</feature>
<dbReference type="GO" id="GO:0005524">
    <property type="term" value="F:ATP binding"/>
    <property type="evidence" value="ECO:0007669"/>
    <property type="project" value="UniProtKB-UniRule"/>
</dbReference>
<dbReference type="EMBL" id="CP007770">
    <property type="protein sequence ID" value="AJC87443.1"/>
    <property type="molecule type" value="Genomic_DNA"/>
</dbReference>
<comment type="similarity">
    <text evidence="7">Belongs to the shikimate kinase family.</text>
</comment>
<comment type="subcellular location">
    <subcellularLocation>
        <location evidence="7">Cytoplasm</location>
    </subcellularLocation>
</comment>
<dbReference type="KEGG" id="cis:CINS_0456"/>
<comment type="function">
    <text evidence="7">Catalyzes the specific phosphorylation of the 3-hydroxyl group of shikimic acid using ATP as a cosubstrate.</text>
</comment>
<dbReference type="InterPro" id="IPR027417">
    <property type="entry name" value="P-loop_NTPase"/>
</dbReference>
<evidence type="ECO:0000256" key="6">
    <source>
        <dbReference type="ARBA" id="ARBA00023141"/>
    </source>
</evidence>
<evidence type="ECO:0000256" key="4">
    <source>
        <dbReference type="ARBA" id="ARBA00022777"/>
    </source>
</evidence>
<feature type="binding site" evidence="7">
    <location>
        <position position="36"/>
    </location>
    <ligand>
        <name>substrate</name>
    </ligand>
</feature>
<feature type="binding site" evidence="7">
    <location>
        <position position="60"/>
    </location>
    <ligand>
        <name>substrate</name>
    </ligand>
</feature>
<dbReference type="HOGENOM" id="CLU_057607_4_0_7"/>
<dbReference type="GO" id="GO:0009073">
    <property type="term" value="P:aromatic amino acid family biosynthetic process"/>
    <property type="evidence" value="ECO:0007669"/>
    <property type="project" value="UniProtKB-KW"/>
</dbReference>
<organism evidence="8 9">
    <name type="scientific">Campylobacter insulaenigrae NCTC 12927</name>
    <dbReference type="NCBI Taxonomy" id="1031564"/>
    <lineage>
        <taxon>Bacteria</taxon>
        <taxon>Pseudomonadati</taxon>
        <taxon>Campylobacterota</taxon>
        <taxon>Epsilonproteobacteria</taxon>
        <taxon>Campylobacterales</taxon>
        <taxon>Campylobacteraceae</taxon>
        <taxon>Campylobacter</taxon>
    </lineage>
</organism>
<keyword evidence="5 7" id="KW-0067">ATP-binding</keyword>
<dbReference type="PRINTS" id="PR01100">
    <property type="entry name" value="SHIKIMTKNASE"/>
</dbReference>
<dbReference type="GO" id="GO:0008652">
    <property type="term" value="P:amino acid biosynthetic process"/>
    <property type="evidence" value="ECO:0007669"/>
    <property type="project" value="UniProtKB-KW"/>
</dbReference>
<evidence type="ECO:0000313" key="8">
    <source>
        <dbReference type="EMBL" id="AJC87443.1"/>
    </source>
</evidence>
<dbReference type="PANTHER" id="PTHR21087">
    <property type="entry name" value="SHIKIMATE KINASE"/>
    <property type="match status" value="1"/>
</dbReference>
<feature type="binding site" evidence="7">
    <location>
        <position position="118"/>
    </location>
    <ligand>
        <name>ATP</name>
        <dbReference type="ChEBI" id="CHEBI:30616"/>
    </ligand>
</feature>
<dbReference type="InterPro" id="IPR031322">
    <property type="entry name" value="Shikimate/glucono_kinase"/>
</dbReference>
<comment type="caution">
    <text evidence="7">Lacks conserved residue(s) required for the propagation of feature annotation.</text>
</comment>
<dbReference type="GO" id="GO:0009423">
    <property type="term" value="P:chorismate biosynthetic process"/>
    <property type="evidence" value="ECO:0007669"/>
    <property type="project" value="UniProtKB-UniRule"/>
</dbReference>
<proteinExistence type="inferred from homology"/>
<evidence type="ECO:0000256" key="3">
    <source>
        <dbReference type="ARBA" id="ARBA00022741"/>
    </source>
</evidence>
<dbReference type="GO" id="GO:0000287">
    <property type="term" value="F:magnesium ion binding"/>
    <property type="evidence" value="ECO:0007669"/>
    <property type="project" value="UniProtKB-UniRule"/>
</dbReference>
<keyword evidence="7" id="KW-0460">Magnesium</keyword>
<evidence type="ECO:0000256" key="1">
    <source>
        <dbReference type="ARBA" id="ARBA00022605"/>
    </source>
</evidence>
<protein>
    <recommendedName>
        <fullName evidence="7">Shikimate kinase</fullName>
        <shortName evidence="7">SK</shortName>
        <ecNumber evidence="7">2.7.1.71</ecNumber>
    </recommendedName>
</protein>
<dbReference type="InterPro" id="IPR000623">
    <property type="entry name" value="Shikimate_kinase/TSH1"/>
</dbReference>
<comment type="pathway">
    <text evidence="7">Metabolic intermediate biosynthesis; chorismate biosynthesis; chorismate from D-erythrose 4-phosphate and phosphoenolpyruvate: step 5/7.</text>
</comment>
<dbReference type="UniPathway" id="UPA00053">
    <property type="reaction ID" value="UER00088"/>
</dbReference>
<dbReference type="Pfam" id="PF01202">
    <property type="entry name" value="SKI"/>
    <property type="match status" value="1"/>
</dbReference>
<dbReference type="GO" id="GO:0005829">
    <property type="term" value="C:cytosol"/>
    <property type="evidence" value="ECO:0007669"/>
    <property type="project" value="TreeGrafter"/>
</dbReference>
<name>A0A0A8GZU3_9BACT</name>
<feature type="binding site" evidence="7">
    <location>
        <begin position="14"/>
        <end position="19"/>
    </location>
    <ligand>
        <name>ATP</name>
        <dbReference type="ChEBI" id="CHEBI:30616"/>
    </ligand>
</feature>
<dbReference type="Gene3D" id="3.40.50.300">
    <property type="entry name" value="P-loop containing nucleotide triphosphate hydrolases"/>
    <property type="match status" value="1"/>
</dbReference>
<dbReference type="STRING" id="1031564.CINS_0456"/>
<dbReference type="CDD" id="cd00464">
    <property type="entry name" value="SK"/>
    <property type="match status" value="1"/>
</dbReference>
<feature type="binding site" evidence="7">
    <location>
        <position position="134"/>
    </location>
    <ligand>
        <name>substrate</name>
    </ligand>
</feature>
<keyword evidence="2 7" id="KW-0808">Transferase</keyword>
<keyword evidence="1 7" id="KW-0028">Amino-acid biosynthesis</keyword>
<keyword evidence="3 7" id="KW-0547">Nucleotide-binding</keyword>
<dbReference type="AlphaFoldDB" id="A0A0A8GZU3"/>
<dbReference type="HAMAP" id="MF_00109">
    <property type="entry name" value="Shikimate_kinase"/>
    <property type="match status" value="1"/>
</dbReference>
<dbReference type="PANTHER" id="PTHR21087:SF16">
    <property type="entry name" value="SHIKIMATE KINASE 1, CHLOROPLASTIC"/>
    <property type="match status" value="1"/>
</dbReference>
<comment type="subunit">
    <text evidence="7">Monomer.</text>
</comment>
<dbReference type="GO" id="GO:0004765">
    <property type="term" value="F:shikimate kinase activity"/>
    <property type="evidence" value="ECO:0007669"/>
    <property type="project" value="UniProtKB-UniRule"/>
</dbReference>
<reference evidence="8 9" key="1">
    <citation type="journal article" date="2014" name="Genome Biol. Evol.">
        <title>Comparative Genomics of the Campylobacter lari Group.</title>
        <authorList>
            <person name="Miller W.G."/>
            <person name="Yee E."/>
            <person name="Chapman M.H."/>
            <person name="Smith T.P."/>
            <person name="Bono J.L."/>
            <person name="Huynh S."/>
            <person name="Parker C.T."/>
            <person name="Vandamme P."/>
            <person name="Luong K."/>
            <person name="Korlach J."/>
        </authorList>
    </citation>
    <scope>NUCLEOTIDE SEQUENCE [LARGE SCALE GENOMIC DNA]</scope>
    <source>
        <strain evidence="8 9">NCTC 12927</strain>
    </source>
</reference>
<evidence type="ECO:0000256" key="7">
    <source>
        <dbReference type="HAMAP-Rule" id="MF_00109"/>
    </source>
</evidence>
<keyword evidence="7" id="KW-0479">Metal-binding</keyword>
<keyword evidence="6 7" id="KW-0057">Aromatic amino acid biosynthesis</keyword>
<dbReference type="EC" id="2.7.1.71" evidence="7"/>